<evidence type="ECO:0000259" key="3">
    <source>
        <dbReference type="PROSITE" id="PS50110"/>
    </source>
</evidence>
<feature type="domain" description="Response regulatory" evidence="3">
    <location>
        <begin position="5"/>
        <end position="126"/>
    </location>
</feature>
<dbReference type="EMBL" id="CCAE010000027">
    <property type="protein sequence ID" value="CDN88699.1"/>
    <property type="molecule type" value="Genomic_DNA"/>
</dbReference>
<organism evidence="4 5">
    <name type="scientific">Hydrogenophaga intermedia</name>
    <dbReference type="NCBI Taxonomy" id="65786"/>
    <lineage>
        <taxon>Bacteria</taxon>
        <taxon>Pseudomonadati</taxon>
        <taxon>Pseudomonadota</taxon>
        <taxon>Betaproteobacteria</taxon>
        <taxon>Burkholderiales</taxon>
        <taxon>Comamonadaceae</taxon>
        <taxon>Hydrogenophaga</taxon>
    </lineage>
</organism>
<dbReference type="SUPFAM" id="SSF52172">
    <property type="entry name" value="CheY-like"/>
    <property type="match status" value="1"/>
</dbReference>
<proteinExistence type="predicted"/>
<dbReference type="GO" id="GO:0000160">
    <property type="term" value="P:phosphorelay signal transduction system"/>
    <property type="evidence" value="ECO:0007669"/>
    <property type="project" value="InterPro"/>
</dbReference>
<accession>A0A1L1PLW3</accession>
<feature type="modified residue" description="4-aspartylphosphate" evidence="2">
    <location>
        <position position="61"/>
    </location>
</feature>
<evidence type="ECO:0000256" key="1">
    <source>
        <dbReference type="ARBA" id="ARBA00022553"/>
    </source>
</evidence>
<keyword evidence="5" id="KW-1185">Reference proteome</keyword>
<dbReference type="AlphaFoldDB" id="A0A1L1PLW3"/>
<sequence length="137" mass="15094">MSPLRTFIVEDNKVIYDNLVSTLQELANVEVIGHARNETEAVNWLSKVNADDARFDLMIVDIFLLTGSGLGVLKAAQDAHLPGRRVVLTNYATPDIRKRCAQLGADRVFDKSCELEDLISYCERISDGSATAPGDLQ</sequence>
<dbReference type="Gene3D" id="3.40.50.2300">
    <property type="match status" value="1"/>
</dbReference>
<dbReference type="SMART" id="SM00448">
    <property type="entry name" value="REC"/>
    <property type="match status" value="1"/>
</dbReference>
<dbReference type="PROSITE" id="PS50110">
    <property type="entry name" value="RESPONSE_REGULATORY"/>
    <property type="match status" value="1"/>
</dbReference>
<dbReference type="PANTHER" id="PTHR44591">
    <property type="entry name" value="STRESS RESPONSE REGULATOR PROTEIN 1"/>
    <property type="match status" value="1"/>
</dbReference>
<evidence type="ECO:0000313" key="4">
    <source>
        <dbReference type="EMBL" id="CDN88699.1"/>
    </source>
</evidence>
<dbReference type="InterPro" id="IPR001789">
    <property type="entry name" value="Sig_transdc_resp-reg_receiver"/>
</dbReference>
<protein>
    <submittedName>
        <fullName evidence="4">Response regulator receiver domain-containing protein</fullName>
    </submittedName>
</protein>
<evidence type="ECO:0000256" key="2">
    <source>
        <dbReference type="PROSITE-ProRule" id="PRU00169"/>
    </source>
</evidence>
<dbReference type="InterPro" id="IPR011006">
    <property type="entry name" value="CheY-like_superfamily"/>
</dbReference>
<dbReference type="PANTHER" id="PTHR44591:SF3">
    <property type="entry name" value="RESPONSE REGULATORY DOMAIN-CONTAINING PROTEIN"/>
    <property type="match status" value="1"/>
</dbReference>
<dbReference type="Proteomes" id="UP000028878">
    <property type="component" value="Unassembled WGS sequence"/>
</dbReference>
<reference evidence="5" key="1">
    <citation type="submission" date="2014-02" db="EMBL/GenBank/DDBJ databases">
        <authorList>
            <person name="Gan H."/>
        </authorList>
    </citation>
    <scope>NUCLEOTIDE SEQUENCE [LARGE SCALE GENOMIC DNA]</scope>
    <source>
        <strain evidence="5">S1</strain>
    </source>
</reference>
<keyword evidence="1 2" id="KW-0597">Phosphoprotein</keyword>
<name>A0A1L1PLW3_HYDIT</name>
<dbReference type="InterPro" id="IPR050595">
    <property type="entry name" value="Bact_response_regulator"/>
</dbReference>
<dbReference type="RefSeq" id="WP_009519602.1">
    <property type="nucleotide sequence ID" value="NZ_CCAE010000027.1"/>
</dbReference>
<gene>
    <name evidence="4" type="ORF">BN948_03135</name>
</gene>
<dbReference type="Pfam" id="PF00072">
    <property type="entry name" value="Response_reg"/>
    <property type="match status" value="1"/>
</dbReference>
<reference evidence="5" key="2">
    <citation type="submission" date="2014-11" db="EMBL/GenBank/DDBJ databases">
        <title>Draft genome sequence of Hydrogenophaga intermedia S1.</title>
        <authorList>
            <person name="Gan H.M."/>
            <person name="Chew T.H."/>
            <person name="Stolz A."/>
        </authorList>
    </citation>
    <scope>NUCLEOTIDE SEQUENCE [LARGE SCALE GENOMIC DNA]</scope>
    <source>
        <strain evidence="5">S1</strain>
    </source>
</reference>
<evidence type="ECO:0000313" key="5">
    <source>
        <dbReference type="Proteomes" id="UP000028878"/>
    </source>
</evidence>